<accession>A0A8S1K2Z3</accession>
<dbReference type="SMART" id="SM00195">
    <property type="entry name" value="DSPc"/>
    <property type="match status" value="1"/>
</dbReference>
<dbReference type="Proteomes" id="UP000688137">
    <property type="component" value="Unassembled WGS sequence"/>
</dbReference>
<dbReference type="EC" id="3.1.3.48" evidence="2"/>
<evidence type="ECO:0000256" key="3">
    <source>
        <dbReference type="ARBA" id="ARBA00022801"/>
    </source>
</evidence>
<dbReference type="GO" id="GO:0017017">
    <property type="term" value="F:MAP kinase tyrosine/serine/threonine phosphatase activity"/>
    <property type="evidence" value="ECO:0007669"/>
    <property type="project" value="TreeGrafter"/>
</dbReference>
<dbReference type="Pfam" id="PF00782">
    <property type="entry name" value="DSPc"/>
    <property type="match status" value="1"/>
</dbReference>
<evidence type="ECO:0000313" key="8">
    <source>
        <dbReference type="Proteomes" id="UP000688137"/>
    </source>
</evidence>
<organism evidence="7 8">
    <name type="scientific">Paramecium primaurelia</name>
    <dbReference type="NCBI Taxonomy" id="5886"/>
    <lineage>
        <taxon>Eukaryota</taxon>
        <taxon>Sar</taxon>
        <taxon>Alveolata</taxon>
        <taxon>Ciliophora</taxon>
        <taxon>Intramacronucleata</taxon>
        <taxon>Oligohymenophorea</taxon>
        <taxon>Peniculida</taxon>
        <taxon>Parameciidae</taxon>
        <taxon>Paramecium</taxon>
    </lineage>
</organism>
<dbReference type="PROSITE" id="PS00383">
    <property type="entry name" value="TYR_PHOSPHATASE_1"/>
    <property type="match status" value="1"/>
</dbReference>
<keyword evidence="3" id="KW-0378">Hydrolase</keyword>
<evidence type="ECO:0000259" key="5">
    <source>
        <dbReference type="PROSITE" id="PS50054"/>
    </source>
</evidence>
<feature type="domain" description="Tyrosine-protein phosphatase" evidence="5">
    <location>
        <begin position="26"/>
        <end position="168"/>
    </location>
</feature>
<evidence type="ECO:0000256" key="2">
    <source>
        <dbReference type="ARBA" id="ARBA00013064"/>
    </source>
</evidence>
<comment type="caution">
    <text evidence="7">The sequence shown here is derived from an EMBL/GenBank/DDBJ whole genome shotgun (WGS) entry which is preliminary data.</text>
</comment>
<evidence type="ECO:0000313" key="7">
    <source>
        <dbReference type="EMBL" id="CAD8049041.1"/>
    </source>
</evidence>
<dbReference type="CDD" id="cd14498">
    <property type="entry name" value="DSP"/>
    <property type="match status" value="1"/>
</dbReference>
<dbReference type="FunFam" id="3.90.190.10:FF:000134">
    <property type="entry name" value="Uncharacterized protein"/>
    <property type="match status" value="1"/>
</dbReference>
<gene>
    <name evidence="7" type="ORF">PPRIM_AZ9-3.1.T0130199</name>
</gene>
<dbReference type="InterPro" id="IPR000387">
    <property type="entry name" value="Tyr_Pase_dom"/>
</dbReference>
<dbReference type="GO" id="GO:0033550">
    <property type="term" value="F:MAP kinase tyrosine phosphatase activity"/>
    <property type="evidence" value="ECO:0007669"/>
    <property type="project" value="TreeGrafter"/>
</dbReference>
<protein>
    <recommendedName>
        <fullName evidence="2">protein-tyrosine-phosphatase</fullName>
        <ecNumber evidence="2">3.1.3.48</ecNumber>
    </recommendedName>
</protein>
<dbReference type="PANTHER" id="PTHR10159">
    <property type="entry name" value="DUAL SPECIFICITY PROTEIN PHOSPHATASE"/>
    <property type="match status" value="1"/>
</dbReference>
<dbReference type="PANTHER" id="PTHR10159:SF519">
    <property type="entry name" value="DUAL SPECIFICITY PROTEIN PHOSPHATASE MPK3"/>
    <property type="match status" value="1"/>
</dbReference>
<feature type="domain" description="Tyrosine specific protein phosphatases" evidence="6">
    <location>
        <begin position="90"/>
        <end position="146"/>
    </location>
</feature>
<dbReference type="EMBL" id="CAJJDM010000010">
    <property type="protein sequence ID" value="CAD8049041.1"/>
    <property type="molecule type" value="Genomic_DNA"/>
</dbReference>
<dbReference type="PROSITE" id="PS50054">
    <property type="entry name" value="TYR_PHOSPHATASE_DUAL"/>
    <property type="match status" value="1"/>
</dbReference>
<comment type="similarity">
    <text evidence="1">Belongs to the protein-tyrosine phosphatase family. Non-receptor class dual specificity subfamily.</text>
</comment>
<dbReference type="PROSITE" id="PS50056">
    <property type="entry name" value="TYR_PHOSPHATASE_2"/>
    <property type="match status" value="1"/>
</dbReference>
<evidence type="ECO:0000256" key="1">
    <source>
        <dbReference type="ARBA" id="ARBA00008601"/>
    </source>
</evidence>
<dbReference type="SMART" id="SM00404">
    <property type="entry name" value="PTPc_motif"/>
    <property type="match status" value="1"/>
</dbReference>
<dbReference type="InterPro" id="IPR000340">
    <property type="entry name" value="Dual-sp_phosphatase_cat-dom"/>
</dbReference>
<proteinExistence type="inferred from homology"/>
<sequence length="359" mass="41815">MYQSSPEKRKQMQNQGRIMEDITCIIDCGNMGSLFLGNIESANDISLLKKHKITSILSVCVSKISYVVSSQMKHYEHFILDDSENENIYRYFNPSFQFIEKTRLSGNVLVHCMAGISRSASIIAAYLMKKHNITSKQALQQLQRKRWQVYPNDGFIKQLLQYEKELNKRQDEIPIDWNGKIIKTSISDTSVTQIHKSNVSESVQNEYQKIRKKYIDNEKQLDLLQKSTQYSLQQQRKTHFDILNNGIDQQIKRLQQYSDSKIMLNTIESRLAINTENQQIKQKQMDTINTLNKNSTINKGIQLDSMIQAPKKLEFLSKYQPVTTRDQTLANDYILTNNSQQKLDNLLNQFGGKSKYQYK</sequence>
<dbReference type="AlphaFoldDB" id="A0A8S1K2Z3"/>
<evidence type="ECO:0000259" key="6">
    <source>
        <dbReference type="PROSITE" id="PS50056"/>
    </source>
</evidence>
<dbReference type="GO" id="GO:0008330">
    <property type="term" value="F:protein tyrosine/threonine phosphatase activity"/>
    <property type="evidence" value="ECO:0007669"/>
    <property type="project" value="TreeGrafter"/>
</dbReference>
<dbReference type="InterPro" id="IPR016130">
    <property type="entry name" value="Tyr_Pase_AS"/>
</dbReference>
<keyword evidence="4" id="KW-0904">Protein phosphatase</keyword>
<reference evidence="7" key="1">
    <citation type="submission" date="2021-01" db="EMBL/GenBank/DDBJ databases">
        <authorList>
            <consortium name="Genoscope - CEA"/>
            <person name="William W."/>
        </authorList>
    </citation>
    <scope>NUCLEOTIDE SEQUENCE</scope>
</reference>
<name>A0A8S1K2Z3_PARPR</name>
<dbReference type="InterPro" id="IPR020422">
    <property type="entry name" value="TYR_PHOSPHATASE_DUAL_dom"/>
</dbReference>
<dbReference type="GO" id="GO:0005737">
    <property type="term" value="C:cytoplasm"/>
    <property type="evidence" value="ECO:0007669"/>
    <property type="project" value="TreeGrafter"/>
</dbReference>
<keyword evidence="8" id="KW-1185">Reference proteome</keyword>
<evidence type="ECO:0000256" key="4">
    <source>
        <dbReference type="ARBA" id="ARBA00022912"/>
    </source>
</evidence>
<dbReference type="InterPro" id="IPR003595">
    <property type="entry name" value="Tyr_Pase_cat"/>
</dbReference>
<dbReference type="GO" id="GO:0043409">
    <property type="term" value="P:negative regulation of MAPK cascade"/>
    <property type="evidence" value="ECO:0007669"/>
    <property type="project" value="TreeGrafter"/>
</dbReference>
<dbReference type="OMA" id="MEDITCI"/>